<sequence length="2878" mass="320411">MDRVAELLDRFLEMVPGGVGAVGGQKAVLRGTIAGLNDGGSALFHLREQNAGLLLTKGQDGVLFEAWELLAPNQAATSATGSLLREFPDRAALVPIATAQGPDFLDQFAHVVLELTTTVAAAARPKSTKAGGERPEERDTMSPILATGLAMDVLAGLGTEVQPQRFTKRSREQVCWKNAFLPFHRSPLWLLLRVALRLVLDRSAAGTSQPSWYKPLMAYHHAHILDAAIQESQPATSSDLIKCMKAKLVRRITKLDPAEETGWIRYAGAVALEAQSVLAARWEDVQGAFRTIGRGDMSRLDFWDPTSESPPKLSNPPPTNAAILRIRELGDMLLGYLRRARGTYADILEALSVMYLVALEIWMAVDKLAGSSVPLLLDYDPMIPPEAFKSLLLETKDAMRRLREAEDYLATRKQNAAYPNMSAFRHFGHKHSFAVRLFNSDPSYETVHNIIEKRADQGLRNKKSELEVQKIRYDRLVQYVQSATCSTNCSGEHDPKKCQRCITEDRLKNLRISVFEWPLPEDENEAKATVVEIAVPNTVRLWRDITWNLVTKVFRKSQDKDLYIRNKALQKTWAAKNHSGLSNWSTRTKARNSICIASDVKFVEASHYEKIHIPEATPENVCACLEVGPRNGIDCDPIFRQAHGDTQHVAFIRRILEAMNVAIDRVQESWQNDVAVSILACLATRLLSLSPSHVVSAGLLEFLGRVRRVSIGWARLLLDKQNRGDSQGREEAASWLLVAALICAATFNIGAEHLRSVLKDPDNLALLAECSMLAHNHLPAKVDDLLALQLVHRWRKALFDARTIIVDEVVDAKNGGLDIAIKEIWADHSPPSAGWKQANNHSQAHILVCDNGRLAVSLNVLVGDLMVDGCYIQALPRDWRSTSTYNRLFGQLNVEVGPSSLPGMQFSTSHNVSGCVVHFSMLGNTLVARAAEQSEPGSGGEAQVWEYITGGYFRDYLPNAFVDGYAHWLNLTTKEIEFRHIDDKWSTSADNWRMSMQSGQYRLAKGSCLVMDPRKPTAKHIALHILGSIENELDISCIFDTNTRTLTVDLPRMSLSFCVQERQGFLRSRNYTGMRVDEDHEVGTLIGLQNKLVLKPDAGGGPRQMLIPRGDVLPEYVKRDNAVQVSIGRSSTQAFVCHDAYVVGDKLGCLIDSGSLQSKLYLCLLHASTSHCLPDPLTQRTGTEEALRILKGAAIVSYPSLDIESGKLLGSIGRLSPRRVYYPGYLKVMESTTWNDNFPSLSQHDDFRILANTTKGTTAFYCVLYGLKREASITEDHKSTVPSDLQERARIRNAIFRVAEFGADAHTRGAVANKEYRPLRDRETPAVGSYSKRILVQKLARCISSPDEELIASANGEHVFNGPNADLTFDLRNLKPADTRLPGHWSEWHRALASEPNIYRKIFFLATLLYAKEWDEELVQILMAIGSSGLLSNHTPPNEPVKDLDSRTRDLRTVLKEVIGNKQKPPPSSFRPARLTRESDKQYGTRLRNKWKQEAAMPSTRLLEDLITQASSSTGTLNIPPHSSISQSYDKYLELPAIMREAQAVVQDRRAAKLFYTYVVDMTKFLQGIPVIATQTQFMPPVCNAIASVPSLKPGYISVERLFRKNRAPENQTRPQPESFPQLCAHVDVTESGLNHDQLSALVDKLSASPGNLQDHQLSYINELRDSIREAKSGTPRYMVTADMDDPDILPVVHRHLEDARGYYHAIYEEIRLALTEGISIAFQLGARAGCYPRISARFLIQQLRHGLWQSVPKEWRSCLVNLALGLVYLQRAERLASCAANLPQRWGEFGREMADRGDHGNEDWDLLEYPEGLLLEIEQNITIRPVQNKIAAAMRSPPGNKNAVMQLNMGEGKSSVIVPIVAAALAAKKKDKIVRLVVAKPQASQMQHMMISRLGGLMNRRVFHMPFSRSTSLGASSRRHIRDLMKACKEGGGLFFMQPEHLLSFKLMGIDRTWASNGQERKVGREANSVIKLWRDFEDCSRDMVDESDENFNVRFELIYTIGNPQPVEMSPNRWLLVQDLLAIAEMVTRELMEATESAPDVAEGLLLKDYGAGSVPLIRILSGSAAQRLFKAVAERVCRVGLKGFPIHHQTAEMRAAVLSYILLDDVRASDVAIVEDSGNLDFFANAGIKNTLFLLRGLFAKGILLFALGEKRYRVDYGLAPDRNPPTLLAVPYRAKDMPSPRSEFSHPDVVVILTCLSYHYDGLSNNSLATCLELLEKSENPDDEYSRWVKASPNLPRTFESFSSINMKDVSQCVDIVFPNLRYARPLIDFYLAKVVFPKEMKEFKYKLSASGWDLARPKRYPLTGFSGTNDSNGVLPLSVTALDLQPQTNPNVLSTLLRDENTVLELGGDLIGAAQLSPLTEDMLLNAVTDSDPQIRVILDVGAQIVECSNFQMAKRLLWSVSDSDTDAVIFFNWRGEMSDTLVQACMCMRKLGQGQSVCFIVSPEMQKRICTVRHMKQGQPLSVSDVLGSAISGAWDETVRSVPLWATQGVRHLRQEAIWRSVELAEWDFDLDDAEDYVEPEAMSLKRRYRPDATASTDSLIVDDVSDSDEEQLSLIKAKLASLALSTRSAAAASALSQEQEQEQEQETQMENEAEEEREGHNAPPPKAAIPALATDLIKFVKTGEFVHGSAYRRPFSALRNTGANALFPGGLRKFPHVPGFWATGDFIKTVKAKGSKDFVAYSYLRDVQWVLFRHEDPAIVIISPFEAQRVKPMILNKLAEMQRDAAMQSPSSSGEDTPILPPVTLHALLARASPVFRSAVDMRACTFPLSAADDVPDIPAHLLTQLNLFAGHRYLRNYDQCVALCTCSGSRTTAARQQHPLPLQTALLAGPTACSQPAQFRSWPSCTGSAATLPYLASNARTWAAFWPARC</sequence>
<dbReference type="InterPro" id="IPR046541">
    <property type="entry name" value="DUF6606"/>
</dbReference>
<keyword evidence="4" id="KW-0833">Ubl conjugation pathway</keyword>
<accession>A0AA40DUV8</accession>
<feature type="domain" description="DUF3645" evidence="9">
    <location>
        <begin position="2165"/>
        <end position="2198"/>
    </location>
</feature>
<keyword evidence="3" id="KW-0645">Protease</keyword>
<dbReference type="EC" id="3.4.19.12" evidence="2"/>
<comment type="caution">
    <text evidence="11">The sequence shown here is derived from an EMBL/GenBank/DDBJ whole genome shotgun (WGS) entry which is preliminary data.</text>
</comment>
<dbReference type="InterPro" id="IPR022105">
    <property type="entry name" value="DUF3645"/>
</dbReference>
<evidence type="ECO:0000256" key="1">
    <source>
        <dbReference type="ARBA" id="ARBA00000707"/>
    </source>
</evidence>
<feature type="region of interest" description="Disordered" evidence="7">
    <location>
        <begin position="1461"/>
        <end position="1486"/>
    </location>
</feature>
<keyword evidence="5" id="KW-0378">Hydrolase</keyword>
<comment type="catalytic activity">
    <reaction evidence="1">
        <text>Thiol-dependent hydrolysis of ester, thioester, amide, peptide and isopeptide bonds formed by the C-terminal Gly of ubiquitin (a 76-residue protein attached to proteins as an intracellular targeting signal).</text>
        <dbReference type="EC" id="3.4.19.12"/>
    </reaction>
</comment>
<evidence type="ECO:0000313" key="11">
    <source>
        <dbReference type="EMBL" id="KAK0717274.1"/>
    </source>
</evidence>
<feature type="domain" description="DUF6606" evidence="10">
    <location>
        <begin position="26"/>
        <end position="226"/>
    </location>
</feature>
<evidence type="ECO:0000259" key="10">
    <source>
        <dbReference type="Pfam" id="PF20255"/>
    </source>
</evidence>
<feature type="compositionally biased region" description="Acidic residues" evidence="7">
    <location>
        <begin position="2586"/>
        <end position="2603"/>
    </location>
</feature>
<dbReference type="InterPro" id="IPR022099">
    <property type="entry name" value="DUF3638"/>
</dbReference>
<dbReference type="Pfam" id="PF20255">
    <property type="entry name" value="DUF6606"/>
    <property type="match status" value="1"/>
</dbReference>
<evidence type="ECO:0000259" key="9">
    <source>
        <dbReference type="Pfam" id="PF12359"/>
    </source>
</evidence>
<evidence type="ECO:0000256" key="3">
    <source>
        <dbReference type="ARBA" id="ARBA00022670"/>
    </source>
</evidence>
<dbReference type="GO" id="GO:0004843">
    <property type="term" value="F:cysteine-type deubiquitinase activity"/>
    <property type="evidence" value="ECO:0007669"/>
    <property type="project" value="UniProtKB-EC"/>
</dbReference>
<evidence type="ECO:0000256" key="5">
    <source>
        <dbReference type="ARBA" id="ARBA00022801"/>
    </source>
</evidence>
<reference evidence="11" key="1">
    <citation type="submission" date="2023-06" db="EMBL/GenBank/DDBJ databases">
        <title>Genome-scale phylogeny and comparative genomics of the fungal order Sordariales.</title>
        <authorList>
            <consortium name="Lawrence Berkeley National Laboratory"/>
            <person name="Hensen N."/>
            <person name="Bonometti L."/>
            <person name="Westerberg I."/>
            <person name="Brannstrom I.O."/>
            <person name="Guillou S."/>
            <person name="Cros-Aarteil S."/>
            <person name="Calhoun S."/>
            <person name="Haridas S."/>
            <person name="Kuo A."/>
            <person name="Mondo S."/>
            <person name="Pangilinan J."/>
            <person name="Riley R."/>
            <person name="LaButti K."/>
            <person name="Andreopoulos B."/>
            <person name="Lipzen A."/>
            <person name="Chen C."/>
            <person name="Yanf M."/>
            <person name="Daum C."/>
            <person name="Ng V."/>
            <person name="Clum A."/>
            <person name="Steindorff A."/>
            <person name="Ohm R."/>
            <person name="Martin F."/>
            <person name="Silar P."/>
            <person name="Natvig D."/>
            <person name="Lalanne C."/>
            <person name="Gautier V."/>
            <person name="Ament-velasquez S.L."/>
            <person name="Kruys A."/>
            <person name="Hutchinson M.I."/>
            <person name="Powell A.J."/>
            <person name="Barry K."/>
            <person name="Miller A.N."/>
            <person name="Grigoriev I.V."/>
            <person name="Debuchy R."/>
            <person name="Gladieux P."/>
            <person name="Thoren M.H."/>
            <person name="Johannesson H."/>
        </authorList>
    </citation>
    <scope>NUCLEOTIDE SEQUENCE</scope>
    <source>
        <strain evidence="11">SMH2392-1A</strain>
    </source>
</reference>
<evidence type="ECO:0000313" key="12">
    <source>
        <dbReference type="Proteomes" id="UP001172101"/>
    </source>
</evidence>
<dbReference type="GeneID" id="85329862"/>
<dbReference type="GO" id="GO:0006508">
    <property type="term" value="P:proteolysis"/>
    <property type="evidence" value="ECO:0007669"/>
    <property type="project" value="UniProtKB-KW"/>
</dbReference>
<organism evidence="11 12">
    <name type="scientific">Lasiosphaeria miniovina</name>
    <dbReference type="NCBI Taxonomy" id="1954250"/>
    <lineage>
        <taxon>Eukaryota</taxon>
        <taxon>Fungi</taxon>
        <taxon>Dikarya</taxon>
        <taxon>Ascomycota</taxon>
        <taxon>Pezizomycotina</taxon>
        <taxon>Sordariomycetes</taxon>
        <taxon>Sordariomycetidae</taxon>
        <taxon>Sordariales</taxon>
        <taxon>Lasiosphaeriaceae</taxon>
        <taxon>Lasiosphaeria</taxon>
    </lineage>
</organism>
<gene>
    <name evidence="11" type="ORF">B0T26DRAFT_775322</name>
</gene>
<protein>
    <recommendedName>
        <fullName evidence="2">ubiquitinyl hydrolase 1</fullName>
        <ecNumber evidence="2">3.4.19.12</ecNumber>
    </recommendedName>
</protein>
<name>A0AA40DUV8_9PEZI</name>
<evidence type="ECO:0000259" key="8">
    <source>
        <dbReference type="Pfam" id="PF12340"/>
    </source>
</evidence>
<dbReference type="EMBL" id="JAUIRO010000004">
    <property type="protein sequence ID" value="KAK0717274.1"/>
    <property type="molecule type" value="Genomic_DNA"/>
</dbReference>
<keyword evidence="12" id="KW-1185">Reference proteome</keyword>
<evidence type="ECO:0000256" key="2">
    <source>
        <dbReference type="ARBA" id="ARBA00012759"/>
    </source>
</evidence>
<feature type="domain" description="DUF3638" evidence="8">
    <location>
        <begin position="1803"/>
        <end position="2032"/>
    </location>
</feature>
<dbReference type="RefSeq" id="XP_060296067.1">
    <property type="nucleotide sequence ID" value="XM_060446592.1"/>
</dbReference>
<dbReference type="Pfam" id="PF12359">
    <property type="entry name" value="DUF3645"/>
    <property type="match status" value="1"/>
</dbReference>
<evidence type="ECO:0000256" key="7">
    <source>
        <dbReference type="SAM" id="MobiDB-lite"/>
    </source>
</evidence>
<dbReference type="PANTHER" id="PTHR13367">
    <property type="entry name" value="UBIQUITIN THIOESTERASE"/>
    <property type="match status" value="1"/>
</dbReference>
<evidence type="ECO:0000256" key="4">
    <source>
        <dbReference type="ARBA" id="ARBA00022786"/>
    </source>
</evidence>
<dbReference type="Proteomes" id="UP001172101">
    <property type="component" value="Unassembled WGS sequence"/>
</dbReference>
<proteinExistence type="predicted"/>
<feature type="region of interest" description="Disordered" evidence="7">
    <location>
        <begin position="2580"/>
        <end position="2614"/>
    </location>
</feature>
<dbReference type="PANTHER" id="PTHR13367:SF34">
    <property type="match status" value="1"/>
</dbReference>
<dbReference type="Pfam" id="PF12340">
    <property type="entry name" value="DUF3638"/>
    <property type="match status" value="1"/>
</dbReference>
<keyword evidence="6" id="KW-0788">Thiol protease</keyword>
<evidence type="ECO:0000256" key="6">
    <source>
        <dbReference type="ARBA" id="ARBA00022807"/>
    </source>
</evidence>
<dbReference type="InterPro" id="IPR051346">
    <property type="entry name" value="OTU_Deubiquitinase"/>
</dbReference>